<accession>A0A1S2MZL7</accession>
<proteinExistence type="predicted"/>
<gene>
    <name evidence="3" type="ORF">BK826_05595</name>
</gene>
<name>A0A1S2MZL7_9MICC</name>
<dbReference type="EMBL" id="MODZ01000006">
    <property type="protein sequence ID" value="OIJ35837.1"/>
    <property type="molecule type" value="Genomic_DNA"/>
</dbReference>
<dbReference type="Pfam" id="PF12728">
    <property type="entry name" value="HTH_17"/>
    <property type="match status" value="1"/>
</dbReference>
<dbReference type="Proteomes" id="UP000179540">
    <property type="component" value="Unassembled WGS sequence"/>
</dbReference>
<evidence type="ECO:0000256" key="1">
    <source>
        <dbReference type="SAM" id="MobiDB-lite"/>
    </source>
</evidence>
<comment type="caution">
    <text evidence="3">The sequence shown here is derived from an EMBL/GenBank/DDBJ whole genome shotgun (WGS) entry which is preliminary data.</text>
</comment>
<dbReference type="InterPro" id="IPR010093">
    <property type="entry name" value="SinI_DNA-bd"/>
</dbReference>
<dbReference type="STRING" id="37923.BK826_05595"/>
<sequence>MAQREQTAQPRRGAGAPAGEVDRETLSVREAAEHLGVSQRRARTLIAEGRLAAQKLGGRWEISRSAVQNRVADGAFPVRPMSPRSFDMLLERLRSMVDTAQEGRLRADAVERLRVERRLQQLRSAAEPARLLRAWSRGLWPKPEIRWVAPDPDLLDRLPLTGVSHPGIRMSVPGELEVQMRKIPTEWSRERMAETPVKLVIHRRDAAPDLMTALVDLAHRPGVREDRRVAEVVRNGAS</sequence>
<evidence type="ECO:0000259" key="2">
    <source>
        <dbReference type="Pfam" id="PF12728"/>
    </source>
</evidence>
<feature type="region of interest" description="Disordered" evidence="1">
    <location>
        <begin position="1"/>
        <end position="24"/>
    </location>
</feature>
<dbReference type="AlphaFoldDB" id="A0A1S2MZL7"/>
<feature type="compositionally biased region" description="Low complexity" evidence="1">
    <location>
        <begin position="10"/>
        <end position="19"/>
    </location>
</feature>
<feature type="domain" description="Helix-turn-helix" evidence="2">
    <location>
        <begin position="26"/>
        <end position="68"/>
    </location>
</feature>
<evidence type="ECO:0000313" key="3">
    <source>
        <dbReference type="EMBL" id="OIJ35837.1"/>
    </source>
</evidence>
<evidence type="ECO:0000313" key="4">
    <source>
        <dbReference type="Proteomes" id="UP000179540"/>
    </source>
</evidence>
<protein>
    <recommendedName>
        <fullName evidence="2">Helix-turn-helix domain-containing protein</fullName>
    </recommendedName>
</protein>
<organism evidence="3 4">
    <name type="scientific">Rothia kristinae</name>
    <dbReference type="NCBI Taxonomy" id="37923"/>
    <lineage>
        <taxon>Bacteria</taxon>
        <taxon>Bacillati</taxon>
        <taxon>Actinomycetota</taxon>
        <taxon>Actinomycetes</taxon>
        <taxon>Micrococcales</taxon>
        <taxon>Micrococcaceae</taxon>
        <taxon>Rothia</taxon>
    </lineage>
</organism>
<dbReference type="GO" id="GO:0003677">
    <property type="term" value="F:DNA binding"/>
    <property type="evidence" value="ECO:0007669"/>
    <property type="project" value="InterPro"/>
</dbReference>
<reference evidence="3 4" key="1">
    <citation type="submission" date="2016-10" db="EMBL/GenBank/DDBJ databases">
        <title>Draft genome sequence of strain LCT isolated from the Shenzhou X spacecraft of China.</title>
        <authorList>
            <person name="Huang B."/>
        </authorList>
    </citation>
    <scope>NUCLEOTIDE SEQUENCE [LARGE SCALE GENOMIC DNA]</scope>
    <source>
        <strain evidence="3 4">LCT-H5</strain>
    </source>
</reference>
<dbReference type="InterPro" id="IPR041657">
    <property type="entry name" value="HTH_17"/>
</dbReference>
<dbReference type="RefSeq" id="WP_061225410.1">
    <property type="nucleotide sequence ID" value="NZ_JAQDNX010000007.1"/>
</dbReference>
<dbReference type="OrthoDB" id="4413834at2"/>
<dbReference type="NCBIfam" id="TIGR01764">
    <property type="entry name" value="excise"/>
    <property type="match status" value="1"/>
</dbReference>